<evidence type="ECO:0000256" key="5">
    <source>
        <dbReference type="ARBA" id="ARBA00023136"/>
    </source>
</evidence>
<dbReference type="GO" id="GO:0005886">
    <property type="term" value="C:plasma membrane"/>
    <property type="evidence" value="ECO:0007669"/>
    <property type="project" value="UniProtKB-SubCell"/>
</dbReference>
<gene>
    <name evidence="8" type="ORF">HNQ60_003013</name>
</gene>
<dbReference type="Pfam" id="PF04024">
    <property type="entry name" value="PspC"/>
    <property type="match status" value="1"/>
</dbReference>
<evidence type="ECO:0000256" key="4">
    <source>
        <dbReference type="ARBA" id="ARBA00022989"/>
    </source>
</evidence>
<reference evidence="8 9" key="1">
    <citation type="submission" date="2020-08" db="EMBL/GenBank/DDBJ databases">
        <title>Genomic Encyclopedia of Type Strains, Phase IV (KMG-IV): sequencing the most valuable type-strain genomes for metagenomic binning, comparative biology and taxonomic classification.</title>
        <authorList>
            <person name="Goeker M."/>
        </authorList>
    </citation>
    <scope>NUCLEOTIDE SEQUENCE [LARGE SCALE GENOMIC DNA]</scope>
    <source>
        <strain evidence="8 9">DSM 26723</strain>
    </source>
</reference>
<evidence type="ECO:0000313" key="8">
    <source>
        <dbReference type="EMBL" id="MBB6094132.1"/>
    </source>
</evidence>
<sequence length="76" mass="8489">MSSFQAPLRRSRSNRMIGGVVAGLAKYFGMDVTLTRVLYVVISICSAAFPGILVYLLFWILTPEEEYSDPRVVSTQ</sequence>
<dbReference type="PANTHER" id="PTHR33885">
    <property type="entry name" value="PHAGE SHOCK PROTEIN C"/>
    <property type="match status" value="1"/>
</dbReference>
<dbReference type="RefSeq" id="WP_184333121.1">
    <property type="nucleotide sequence ID" value="NZ_JACHHZ010000003.1"/>
</dbReference>
<evidence type="ECO:0000256" key="2">
    <source>
        <dbReference type="ARBA" id="ARBA00022475"/>
    </source>
</evidence>
<comment type="subcellular location">
    <subcellularLocation>
        <location evidence="1">Cell membrane</location>
        <topology evidence="1">Single-pass membrane protein</topology>
    </subcellularLocation>
</comment>
<evidence type="ECO:0000259" key="7">
    <source>
        <dbReference type="Pfam" id="PF04024"/>
    </source>
</evidence>
<name>A0A841HQ14_9GAMM</name>
<evidence type="ECO:0000313" key="9">
    <source>
        <dbReference type="Proteomes" id="UP000588068"/>
    </source>
</evidence>
<comment type="caution">
    <text evidence="8">The sequence shown here is derived from an EMBL/GenBank/DDBJ whole genome shotgun (WGS) entry which is preliminary data.</text>
</comment>
<feature type="domain" description="Phage shock protein PspC N-terminal" evidence="7">
    <location>
        <begin position="7"/>
        <end position="65"/>
    </location>
</feature>
<keyword evidence="5 6" id="KW-0472">Membrane</keyword>
<dbReference type="Proteomes" id="UP000588068">
    <property type="component" value="Unassembled WGS sequence"/>
</dbReference>
<keyword evidence="2" id="KW-1003">Cell membrane</keyword>
<keyword evidence="4 6" id="KW-1133">Transmembrane helix</keyword>
<dbReference type="PANTHER" id="PTHR33885:SF3">
    <property type="entry name" value="PHAGE SHOCK PROTEIN C"/>
    <property type="match status" value="1"/>
</dbReference>
<accession>A0A841HQ14</accession>
<evidence type="ECO:0000256" key="3">
    <source>
        <dbReference type="ARBA" id="ARBA00022692"/>
    </source>
</evidence>
<dbReference type="InterPro" id="IPR007168">
    <property type="entry name" value="Phageshock_PspC_N"/>
</dbReference>
<evidence type="ECO:0000256" key="6">
    <source>
        <dbReference type="SAM" id="Phobius"/>
    </source>
</evidence>
<proteinExistence type="predicted"/>
<protein>
    <submittedName>
        <fullName evidence="8">Phage shock protein PspC (Stress-responsive transcriptional regulator)</fullName>
    </submittedName>
</protein>
<dbReference type="EMBL" id="JACHHZ010000003">
    <property type="protein sequence ID" value="MBB6094132.1"/>
    <property type="molecule type" value="Genomic_DNA"/>
</dbReference>
<organism evidence="8 9">
    <name type="scientific">Povalibacter uvarum</name>
    <dbReference type="NCBI Taxonomy" id="732238"/>
    <lineage>
        <taxon>Bacteria</taxon>
        <taxon>Pseudomonadati</taxon>
        <taxon>Pseudomonadota</taxon>
        <taxon>Gammaproteobacteria</taxon>
        <taxon>Steroidobacterales</taxon>
        <taxon>Steroidobacteraceae</taxon>
        <taxon>Povalibacter</taxon>
    </lineage>
</organism>
<feature type="transmembrane region" description="Helical" evidence="6">
    <location>
        <begin position="37"/>
        <end position="61"/>
    </location>
</feature>
<keyword evidence="3 6" id="KW-0812">Transmembrane</keyword>
<keyword evidence="9" id="KW-1185">Reference proteome</keyword>
<evidence type="ECO:0000256" key="1">
    <source>
        <dbReference type="ARBA" id="ARBA00004162"/>
    </source>
</evidence>
<dbReference type="InterPro" id="IPR052027">
    <property type="entry name" value="PspC"/>
</dbReference>
<dbReference type="AlphaFoldDB" id="A0A841HQ14"/>